<reference evidence="2" key="2">
    <citation type="journal article" date="2015" name="Fish Shellfish Immunol.">
        <title>Early steps in the European eel (Anguilla anguilla)-Vibrio vulnificus interaction in the gills: Role of the RtxA13 toxin.</title>
        <authorList>
            <person name="Callol A."/>
            <person name="Pajuelo D."/>
            <person name="Ebbesson L."/>
            <person name="Teles M."/>
            <person name="MacKenzie S."/>
            <person name="Amaro C."/>
        </authorList>
    </citation>
    <scope>NUCLEOTIDE SEQUENCE</scope>
</reference>
<reference evidence="2" key="1">
    <citation type="submission" date="2014-11" db="EMBL/GenBank/DDBJ databases">
        <authorList>
            <person name="Amaro Gonzalez C."/>
        </authorList>
    </citation>
    <scope>NUCLEOTIDE SEQUENCE</scope>
</reference>
<sequence length="25" mass="2879">MPHHCRGTSDSNNNDKTPKRKENLV</sequence>
<feature type="region of interest" description="Disordered" evidence="1">
    <location>
        <begin position="1"/>
        <end position="25"/>
    </location>
</feature>
<accession>A0A0E9P6C5</accession>
<dbReference type="AlphaFoldDB" id="A0A0E9P6C5"/>
<dbReference type="EMBL" id="GBXM01108937">
    <property type="protein sequence ID" value="JAG99639.1"/>
    <property type="molecule type" value="Transcribed_RNA"/>
</dbReference>
<proteinExistence type="predicted"/>
<name>A0A0E9P6C5_ANGAN</name>
<protein>
    <submittedName>
        <fullName evidence="2">Uncharacterized protein</fullName>
    </submittedName>
</protein>
<evidence type="ECO:0000313" key="2">
    <source>
        <dbReference type="EMBL" id="JAG99639.1"/>
    </source>
</evidence>
<organism evidence="2">
    <name type="scientific">Anguilla anguilla</name>
    <name type="common">European freshwater eel</name>
    <name type="synonym">Muraena anguilla</name>
    <dbReference type="NCBI Taxonomy" id="7936"/>
    <lineage>
        <taxon>Eukaryota</taxon>
        <taxon>Metazoa</taxon>
        <taxon>Chordata</taxon>
        <taxon>Craniata</taxon>
        <taxon>Vertebrata</taxon>
        <taxon>Euteleostomi</taxon>
        <taxon>Actinopterygii</taxon>
        <taxon>Neopterygii</taxon>
        <taxon>Teleostei</taxon>
        <taxon>Anguilliformes</taxon>
        <taxon>Anguillidae</taxon>
        <taxon>Anguilla</taxon>
    </lineage>
</organism>
<feature type="compositionally biased region" description="Basic and acidic residues" evidence="1">
    <location>
        <begin position="16"/>
        <end position="25"/>
    </location>
</feature>
<evidence type="ECO:0000256" key="1">
    <source>
        <dbReference type="SAM" id="MobiDB-lite"/>
    </source>
</evidence>